<name>A0ABQ0KVE0_MYCCL</name>
<accession>A0ABQ0KVE0</accession>
<protein>
    <submittedName>
        <fullName evidence="1">Uncharacterized protein</fullName>
    </submittedName>
</protein>
<dbReference type="Proteomes" id="UP000815677">
    <property type="component" value="Unassembled WGS sequence"/>
</dbReference>
<organism evidence="1 2">
    <name type="scientific">Mycena chlorophos</name>
    <name type="common">Agaric fungus</name>
    <name type="synonym">Agaricus chlorophos</name>
    <dbReference type="NCBI Taxonomy" id="658473"/>
    <lineage>
        <taxon>Eukaryota</taxon>
        <taxon>Fungi</taxon>
        <taxon>Dikarya</taxon>
        <taxon>Basidiomycota</taxon>
        <taxon>Agaricomycotina</taxon>
        <taxon>Agaricomycetes</taxon>
        <taxon>Agaricomycetidae</taxon>
        <taxon>Agaricales</taxon>
        <taxon>Marasmiineae</taxon>
        <taxon>Mycenaceae</taxon>
        <taxon>Mycena</taxon>
    </lineage>
</organism>
<reference evidence="1" key="1">
    <citation type="submission" date="2014-09" db="EMBL/GenBank/DDBJ databases">
        <title>Genome sequence of the luminous mushroom Mycena chlorophos for searching fungal bioluminescence genes.</title>
        <authorList>
            <person name="Tanaka Y."/>
            <person name="Kasuga D."/>
            <person name="Oba Y."/>
            <person name="Hase S."/>
            <person name="Sato K."/>
            <person name="Oba Y."/>
            <person name="Sakakibara Y."/>
        </authorList>
    </citation>
    <scope>NUCLEOTIDE SEQUENCE</scope>
</reference>
<evidence type="ECO:0000313" key="1">
    <source>
        <dbReference type="EMBL" id="GAT42480.1"/>
    </source>
</evidence>
<proteinExistence type="predicted"/>
<evidence type="ECO:0000313" key="2">
    <source>
        <dbReference type="Proteomes" id="UP000815677"/>
    </source>
</evidence>
<sequence length="299" mass="32134">MHPLNISRPSSSIAAAIPAHHLTSRDEVPSTKSTTLLQLRDLQPSVDNNGPPCMTLIVHAHLRRAIGGPGTSSIAWWSVEERISPSRARARSELERRTHVSLMLMEIGALGPCCGRRRSARLSRSFAIPKTLRRRPCGEDPARCLPTLDAVTHFAIHSAVSSQPSLTRAGASTFASCTDICRSLQGRPVLKRTCCSSSLHPVTRLRRSFAVASAEDRRLKGRSVGEFASAPARWFGALLGRHFWALCGPSSAVRSCSGTESTTIVPLGGLGTVSTTTPIFGGVRKHALVCARYPACRGS</sequence>
<dbReference type="EMBL" id="DF838001">
    <property type="protein sequence ID" value="GAT42480.1"/>
    <property type="molecule type" value="Genomic_DNA"/>
</dbReference>
<keyword evidence="2" id="KW-1185">Reference proteome</keyword>
<gene>
    <name evidence="1" type="ORF">MCHLO_00193</name>
</gene>